<dbReference type="OrthoDB" id="5912331at2759"/>
<name>A0A0V1LJL7_9BILA</name>
<organism evidence="1 2">
    <name type="scientific">Trichinella nativa</name>
    <dbReference type="NCBI Taxonomy" id="6335"/>
    <lineage>
        <taxon>Eukaryota</taxon>
        <taxon>Metazoa</taxon>
        <taxon>Ecdysozoa</taxon>
        <taxon>Nematoda</taxon>
        <taxon>Enoplea</taxon>
        <taxon>Dorylaimia</taxon>
        <taxon>Trichinellida</taxon>
        <taxon>Trichinellidae</taxon>
        <taxon>Trichinella</taxon>
    </lineage>
</organism>
<accession>A0A0V1LJL7</accession>
<protein>
    <submittedName>
        <fullName evidence="1">Uncharacterized protein</fullName>
    </submittedName>
</protein>
<dbReference type="EMBL" id="JYDW01000038">
    <property type="protein sequence ID" value="KRZ59720.1"/>
    <property type="molecule type" value="Genomic_DNA"/>
</dbReference>
<reference evidence="1 2" key="1">
    <citation type="submission" date="2015-05" db="EMBL/GenBank/DDBJ databases">
        <title>Evolution of Trichinella species and genotypes.</title>
        <authorList>
            <person name="Korhonen P.K."/>
            <person name="Edoardo P."/>
            <person name="Giuseppe L.R."/>
            <person name="Gasser R.B."/>
        </authorList>
    </citation>
    <scope>NUCLEOTIDE SEQUENCE [LARGE SCALE GENOMIC DNA]</scope>
    <source>
        <strain evidence="1">ISS10</strain>
    </source>
</reference>
<sequence>MRNWIPVEAVFHAPEASVTARILHCRASLSSALDDIDVQWARDTLELGAEAVQAPPVQQ</sequence>
<dbReference type="Proteomes" id="UP000054721">
    <property type="component" value="Unassembled WGS sequence"/>
</dbReference>
<evidence type="ECO:0000313" key="2">
    <source>
        <dbReference type="Proteomes" id="UP000054721"/>
    </source>
</evidence>
<gene>
    <name evidence="1" type="ORF">T02_14296</name>
</gene>
<proteinExistence type="predicted"/>
<evidence type="ECO:0000313" key="1">
    <source>
        <dbReference type="EMBL" id="KRZ59720.1"/>
    </source>
</evidence>
<dbReference type="AlphaFoldDB" id="A0A0V1LJL7"/>
<keyword evidence="2" id="KW-1185">Reference proteome</keyword>
<comment type="caution">
    <text evidence="1">The sequence shown here is derived from an EMBL/GenBank/DDBJ whole genome shotgun (WGS) entry which is preliminary data.</text>
</comment>